<dbReference type="Proteomes" id="UP001629392">
    <property type="component" value="Unassembled WGS sequence"/>
</dbReference>
<dbReference type="InterPro" id="IPR008927">
    <property type="entry name" value="6-PGluconate_DH-like_C_sf"/>
</dbReference>
<dbReference type="SUPFAM" id="SSF51735">
    <property type="entry name" value="NAD(P)-binding Rossmann-fold domains"/>
    <property type="match status" value="1"/>
</dbReference>
<name>A0ABW9ERD6_9BURK</name>
<keyword evidence="6" id="KW-1185">Reference proteome</keyword>
<dbReference type="Gene3D" id="1.10.1040.10">
    <property type="entry name" value="N-(1-d-carboxylethyl)-l-norvaline Dehydrogenase, domain 2"/>
    <property type="match status" value="1"/>
</dbReference>
<proteinExistence type="predicted"/>
<dbReference type="InterPro" id="IPR036291">
    <property type="entry name" value="NAD(P)-bd_dom_sf"/>
</dbReference>
<evidence type="ECO:0000256" key="2">
    <source>
        <dbReference type="ARBA" id="ARBA00023027"/>
    </source>
</evidence>
<dbReference type="Gene3D" id="3.40.50.720">
    <property type="entry name" value="NAD(P)-binding Rossmann-like Domain"/>
    <property type="match status" value="1"/>
</dbReference>
<sequence length="284" mass="30130">MANTLQNAAWIGQSEAASHRNKLSQGTGVNVTRLSVSEFAATKANFDAVITACASEAELREVALGSHGVLRGARPRLVYINSSHVSEELSREIAKAARTAGVSYFRAPLTQAPSSRDVAASLTAMVSGPQEVFDAALSLIERFDSKVFYLGQTEEARAMTRVLDVMNGVSMAMWGEALVFGEAVGLDWTVMLDVMETSAIGSPLIQHHTAAVARRDFSVAPRCGQTTERLAAALRSGKSTGVVLTLTGLTHQMYLGAMRKSGSDADETAVIAWLEDACGQPGPV</sequence>
<dbReference type="InterPro" id="IPR013328">
    <property type="entry name" value="6PGD_dom2"/>
</dbReference>
<comment type="caution">
    <text evidence="5">The sequence shown here is derived from an EMBL/GenBank/DDBJ whole genome shotgun (WGS) entry which is preliminary data.</text>
</comment>
<dbReference type="EMBL" id="JAQQCL010000042">
    <property type="protein sequence ID" value="MFM0721300.1"/>
    <property type="molecule type" value="Genomic_DNA"/>
</dbReference>
<feature type="domain" description="6-phosphogluconate dehydrogenase NADP-binding" evidence="3">
    <location>
        <begin position="35"/>
        <end position="151"/>
    </location>
</feature>
<dbReference type="InterPro" id="IPR015815">
    <property type="entry name" value="HIBADH-related"/>
</dbReference>
<evidence type="ECO:0000259" key="3">
    <source>
        <dbReference type="Pfam" id="PF03446"/>
    </source>
</evidence>
<reference evidence="5 6" key="1">
    <citation type="journal article" date="2024" name="Chem. Sci.">
        <title>Discovery of megapolipeptins by genome mining of a Burkholderiales bacteria collection.</title>
        <authorList>
            <person name="Paulo B.S."/>
            <person name="Recchia M.J.J."/>
            <person name="Lee S."/>
            <person name="Fergusson C.H."/>
            <person name="Romanowski S.B."/>
            <person name="Hernandez A."/>
            <person name="Krull N."/>
            <person name="Liu D.Y."/>
            <person name="Cavanagh H."/>
            <person name="Bos A."/>
            <person name="Gray C.A."/>
            <person name="Murphy B.T."/>
            <person name="Linington R.G."/>
            <person name="Eustaquio A.S."/>
        </authorList>
    </citation>
    <scope>NUCLEOTIDE SEQUENCE [LARGE SCALE GENOMIC DNA]</scope>
    <source>
        <strain evidence="5 6">RL17-350-BIC-E</strain>
    </source>
</reference>
<dbReference type="InterPro" id="IPR051265">
    <property type="entry name" value="HIBADH-related_NP60_sf"/>
</dbReference>
<keyword evidence="1" id="KW-0560">Oxidoreductase</keyword>
<keyword evidence="2" id="KW-0520">NAD</keyword>
<gene>
    <name evidence="5" type="ORF">PQQ73_33890</name>
</gene>
<dbReference type="SUPFAM" id="SSF48179">
    <property type="entry name" value="6-phosphogluconate dehydrogenase C-terminal domain-like"/>
    <property type="match status" value="1"/>
</dbReference>
<dbReference type="PIRSF" id="PIRSF000103">
    <property type="entry name" value="HIBADH"/>
    <property type="match status" value="1"/>
</dbReference>
<accession>A0ABW9ERD6</accession>
<dbReference type="PANTHER" id="PTHR43580:SF2">
    <property type="entry name" value="CYTOKINE-LIKE NUCLEAR FACTOR N-PAC"/>
    <property type="match status" value="1"/>
</dbReference>
<organism evidence="5 6">
    <name type="scientific">Paraburkholderia strydomiana</name>
    <dbReference type="NCBI Taxonomy" id="1245417"/>
    <lineage>
        <taxon>Bacteria</taxon>
        <taxon>Pseudomonadati</taxon>
        <taxon>Pseudomonadota</taxon>
        <taxon>Betaproteobacteria</taxon>
        <taxon>Burkholderiales</taxon>
        <taxon>Burkholderiaceae</taxon>
        <taxon>Paraburkholderia</taxon>
    </lineage>
</organism>
<dbReference type="Pfam" id="PF03446">
    <property type="entry name" value="NAD_binding_2"/>
    <property type="match status" value="1"/>
</dbReference>
<evidence type="ECO:0000256" key="1">
    <source>
        <dbReference type="ARBA" id="ARBA00023002"/>
    </source>
</evidence>
<protein>
    <submittedName>
        <fullName evidence="5">NAD-binding protein</fullName>
    </submittedName>
</protein>
<dbReference type="InterPro" id="IPR006115">
    <property type="entry name" value="6PGDH_NADP-bd"/>
</dbReference>
<dbReference type="PANTHER" id="PTHR43580">
    <property type="entry name" value="OXIDOREDUCTASE GLYR1-RELATED"/>
    <property type="match status" value="1"/>
</dbReference>
<feature type="domain" description="3-hydroxyisobutyrate dehydrogenase-like NAD-binding" evidence="4">
    <location>
        <begin position="162"/>
        <end position="273"/>
    </location>
</feature>
<dbReference type="RefSeq" id="WP_408157352.1">
    <property type="nucleotide sequence ID" value="NZ_JAQQCL010000042.1"/>
</dbReference>
<dbReference type="Pfam" id="PF14833">
    <property type="entry name" value="NAD_binding_11"/>
    <property type="match status" value="1"/>
</dbReference>
<dbReference type="InterPro" id="IPR029154">
    <property type="entry name" value="HIBADH-like_NADP-bd"/>
</dbReference>
<evidence type="ECO:0000259" key="4">
    <source>
        <dbReference type="Pfam" id="PF14833"/>
    </source>
</evidence>
<evidence type="ECO:0000313" key="6">
    <source>
        <dbReference type="Proteomes" id="UP001629392"/>
    </source>
</evidence>
<evidence type="ECO:0000313" key="5">
    <source>
        <dbReference type="EMBL" id="MFM0721300.1"/>
    </source>
</evidence>